<dbReference type="RefSeq" id="WP_012635882.1">
    <property type="nucleotide sequence ID" value="NC_011899.1"/>
</dbReference>
<evidence type="ECO:0000313" key="1">
    <source>
        <dbReference type="EMBL" id="ACL69696.1"/>
    </source>
</evidence>
<accession>B8CWM7</accession>
<reference evidence="1 2" key="1">
    <citation type="journal article" date="2009" name="PLoS ONE">
        <title>Genome analysis of the anaerobic thermohalophilic bacterium Halothermothrix orenii.</title>
        <authorList>
            <person name="Mavromatis K."/>
            <person name="Ivanova N."/>
            <person name="Anderson I."/>
            <person name="Lykidis A."/>
            <person name="Hooper S.D."/>
            <person name="Sun H."/>
            <person name="Kunin V."/>
            <person name="Lapidus A."/>
            <person name="Hugenholtz P."/>
            <person name="Patel B."/>
            <person name="Kyrpides N.C."/>
        </authorList>
    </citation>
    <scope>NUCLEOTIDE SEQUENCE [LARGE SCALE GENOMIC DNA]</scope>
    <source>
        <strain evidence="2">H 168 / OCM 544 / DSM 9562</strain>
    </source>
</reference>
<name>B8CWM7_HALOH</name>
<dbReference type="AlphaFoldDB" id="B8CWM7"/>
<protein>
    <submittedName>
        <fullName evidence="1">Carbamoyl-phosphate synthase small chain, CPSase domain protein</fullName>
    </submittedName>
</protein>
<organism evidence="1 2">
    <name type="scientific">Halothermothrix orenii (strain H 168 / OCM 544 / DSM 9562)</name>
    <dbReference type="NCBI Taxonomy" id="373903"/>
    <lineage>
        <taxon>Bacteria</taxon>
        <taxon>Bacillati</taxon>
        <taxon>Bacillota</taxon>
        <taxon>Clostridia</taxon>
        <taxon>Halanaerobiales</taxon>
        <taxon>Halothermotrichaceae</taxon>
        <taxon>Halothermothrix</taxon>
    </lineage>
</organism>
<dbReference type="HOGENOM" id="CLU_2046393_0_0_9"/>
<proteinExistence type="predicted"/>
<dbReference type="KEGG" id="hor:Hore_09400"/>
<dbReference type="eggNOG" id="COG0505">
    <property type="taxonomic scope" value="Bacteria"/>
</dbReference>
<dbReference type="EMBL" id="CP001098">
    <property type="protein sequence ID" value="ACL69696.1"/>
    <property type="molecule type" value="Genomic_DNA"/>
</dbReference>
<keyword evidence="2" id="KW-1185">Reference proteome</keyword>
<dbReference type="STRING" id="373903.Hore_09400"/>
<evidence type="ECO:0000313" key="2">
    <source>
        <dbReference type="Proteomes" id="UP000000719"/>
    </source>
</evidence>
<dbReference type="Proteomes" id="UP000000719">
    <property type="component" value="Chromosome"/>
</dbReference>
<sequence>MKGKLNLKGRNCIKGTLVGVIGKKVEGRVASVGNIGDFCKKECEGMLMVIRDEWNGRVVKNYHPTEVMVGGVILDKDIKNVRKWEDYLKQHGIMGIYGVDTDSILDDNKETELTGSIELV</sequence>
<gene>
    <name evidence="1" type="ordered locus">Hore_09400</name>
</gene>